<feature type="compositionally biased region" description="Polar residues" evidence="1">
    <location>
        <begin position="49"/>
        <end position="75"/>
    </location>
</feature>
<evidence type="ECO:0000313" key="4">
    <source>
        <dbReference type="Proteomes" id="UP000779574"/>
    </source>
</evidence>
<name>A0A9P8EI74_AURME</name>
<accession>A0A9P8EI74</accession>
<sequence length="1743" mass="171690">MPRGRPIPLFVRHETVEWYFLNKQDLINAFHDFDYTGVLSDNAQPIKLDTSTDLGSSVSTRPGPAYSSQKPSAPSSGEFVQESATPTAQTVQADSQALSTQGFPNTQTESIVSDTEASELSSTWQVGISPSAYAASAVPSNQPAVQPTDNPGYVGLGSLIWSGLSGSLPTDNNVGNPNLGGSSDYARPSADDSNTAPMAGQSGSTVLTGYTVTSVIVVAPTNGFGPGTGVGTGTDSGATSYTYRTQTSNSQEAPASSGSSAVYSPKYSFSWKFNTSTTRRPVGTSSKASRLPLPLPSPAGSDNATNATCGGITVNIPDATLDYWYTTTLDYAAATFSIQFDNNDSATGWTLLPATTTFNVTDALQDPTTYYVPTTITHNAANTSVSYYTTVAVSPTPVYVSTAVVTQTATSAINSSSGVGAIPSDAVITPPPASTVLSVGPHQPSLTALTNTQFVYFSEYALDSEHTTMLKNGTPACVTSREIKNLGRNFAMAYFGDDPDGQALVTGDLSEEFLDLLPSHPKLDVGVFTAAPTLIVAVQIDYAAEAALAVSQPASIPTAKTFGGSLSLAYSTAFSYTSYQVVPSLTQPPSNAPILSSHAPPRPPLIYLKPTGTSTIAVTNTELATNFYIVSPTSSTVSVEQTQTALIIGSNPGPTKIPVGGQTGDDGDANSDSRGDASAGQSNGGSGTGSNGGSNSDSGPGDGGASSQNGGTSGSSNAGNGGSDSGESNQGSHSGGSEGSNSGSNAGTSNPSPNSGNSNSGSDSGSGSDNSGNSGNSGASSNSENSSGSSNTGGSNTGNSGSSGSNGGLQPGADSGSGGNVIVPVPVVVNIGSTLATINPGSTVIIGTQTLQPLKAAVVIDGTPVSIGPTAVVVGAETHAFEGSTIQAAGPVAPTAITYGDSVITQAPVPVYNVGGTSVHAGEVVTISGTVVSAASSGGVLAIGSDTISVGTPNSAITLSTAGRQVVVNPTPAFVIGGQTLVAGGSAENVDGTQLSLAPSATAIVIGSQTSQIAAPVNPTRGAILTVGSQTFTADASTHFSIAPGVTLSPGGSATVDGKTVHLGPSGFLASLAVVDGVTQTLSPPLITPAPAFYMGGNAYGTNGGAAFVVDGQVLTPGGAITVSGTPVSFVKEGTAVVVGGFTQVLAQASAVAAPLLQFGGQAYTAQANSAFVVEGQTLTRGGAITISGTEISYASEGTAVVVNGVTQALTQASPTSKPVLTIGGQAYTARVGSNFVIGGATLVPGGQITVDGTTVSLADGGTAAVVNGVTKTLSQGTAASGNVLTVGGRTYTAGSGPNFVIGDQTLIPGEAITFDGTSISLAPDGTAVVVDGVTQTLASAAPTKAAVLTIGGQTYTAQSGASYVIGGQTLYAGSAVTIDGTTISLQSGGTAAVINGVTQTLSQATAAAILNIGGQTYTAQPGTFVIGGKTLKPGAVITVDGTTVSLDADETVAVVNGATTTLAQVTAPAAALSFGGHTYAAQTGSFYVIGRETLTPGGVVTLTGGTTISLASSGSYVVINGVTSNIPYAAGATPTSVLTVGGKTYTASSGSYVIDGQTLTSGGVVTLSDGTTLSLGASVLVINGQTSTLPTAQSILPGQITIGNQVFTSLAGNTAAPSYVIDGQTLQPAGPKITATMSGTTYIITLSSGASTVEIEVLGSAGNVISTIYETLRGSGIGASTVTATQAVQGGAAASATVPSLTSTPTKGSNAGLQNAAAPRDGVVGMSVALAALIAGALAVFL</sequence>
<feature type="region of interest" description="Disordered" evidence="1">
    <location>
        <begin position="277"/>
        <end position="302"/>
    </location>
</feature>
<feature type="transmembrane region" description="Helical" evidence="2">
    <location>
        <begin position="1724"/>
        <end position="1742"/>
    </location>
</feature>
<reference evidence="3" key="1">
    <citation type="journal article" date="2021" name="J Fungi (Basel)">
        <title>Virulence traits and population genomics of the black yeast Aureobasidium melanogenum.</title>
        <authorList>
            <person name="Cernosa A."/>
            <person name="Sun X."/>
            <person name="Gostincar C."/>
            <person name="Fang C."/>
            <person name="Gunde-Cimerman N."/>
            <person name="Song Z."/>
        </authorList>
    </citation>
    <scope>NUCLEOTIDE SEQUENCE</scope>
    <source>
        <strain evidence="3">EXF-9911</strain>
    </source>
</reference>
<dbReference type="Proteomes" id="UP000779574">
    <property type="component" value="Unassembled WGS sequence"/>
</dbReference>
<dbReference type="EMBL" id="JAHFXF010000314">
    <property type="protein sequence ID" value="KAG9690297.1"/>
    <property type="molecule type" value="Genomic_DNA"/>
</dbReference>
<evidence type="ECO:0000256" key="1">
    <source>
        <dbReference type="SAM" id="MobiDB-lite"/>
    </source>
</evidence>
<dbReference type="OrthoDB" id="3944128at2759"/>
<feature type="region of interest" description="Disordered" evidence="1">
    <location>
        <begin position="221"/>
        <end position="262"/>
    </location>
</feature>
<proteinExistence type="predicted"/>
<gene>
    <name evidence="3" type="ORF">KCU76_g8264</name>
</gene>
<keyword evidence="2" id="KW-1133">Transmembrane helix</keyword>
<keyword evidence="2" id="KW-0812">Transmembrane</keyword>
<feature type="compositionally biased region" description="Low complexity" evidence="1">
    <location>
        <begin position="693"/>
        <end position="718"/>
    </location>
</feature>
<feature type="compositionally biased region" description="Gly residues" evidence="1">
    <location>
        <begin position="224"/>
        <end position="234"/>
    </location>
</feature>
<feature type="compositionally biased region" description="Polar residues" evidence="1">
    <location>
        <begin position="240"/>
        <end position="262"/>
    </location>
</feature>
<evidence type="ECO:0000256" key="2">
    <source>
        <dbReference type="SAM" id="Phobius"/>
    </source>
</evidence>
<feature type="compositionally biased region" description="Polar residues" evidence="1">
    <location>
        <begin position="82"/>
        <end position="116"/>
    </location>
</feature>
<organism evidence="3 4">
    <name type="scientific">Aureobasidium melanogenum</name>
    <name type="common">Aureobasidium pullulans var. melanogenum</name>
    <dbReference type="NCBI Taxonomy" id="46634"/>
    <lineage>
        <taxon>Eukaryota</taxon>
        <taxon>Fungi</taxon>
        <taxon>Dikarya</taxon>
        <taxon>Ascomycota</taxon>
        <taxon>Pezizomycotina</taxon>
        <taxon>Dothideomycetes</taxon>
        <taxon>Dothideomycetidae</taxon>
        <taxon>Dothideales</taxon>
        <taxon>Saccotheciaceae</taxon>
        <taxon>Aureobasidium</taxon>
    </lineage>
</organism>
<feature type="non-terminal residue" evidence="3">
    <location>
        <position position="1"/>
    </location>
</feature>
<feature type="region of interest" description="Disordered" evidence="1">
    <location>
        <begin position="648"/>
        <end position="817"/>
    </location>
</feature>
<protein>
    <submittedName>
        <fullName evidence="3">Uncharacterized protein</fullName>
    </submittedName>
</protein>
<evidence type="ECO:0000313" key="3">
    <source>
        <dbReference type="EMBL" id="KAG9690297.1"/>
    </source>
</evidence>
<feature type="compositionally biased region" description="Low complexity" evidence="1">
    <location>
        <begin position="739"/>
        <end position="803"/>
    </location>
</feature>
<feature type="region of interest" description="Disordered" evidence="1">
    <location>
        <begin position="171"/>
        <end position="200"/>
    </location>
</feature>
<reference evidence="3" key="2">
    <citation type="submission" date="2021-08" db="EMBL/GenBank/DDBJ databases">
        <authorList>
            <person name="Gostincar C."/>
            <person name="Sun X."/>
            <person name="Song Z."/>
            <person name="Gunde-Cimerman N."/>
        </authorList>
    </citation>
    <scope>NUCLEOTIDE SEQUENCE</scope>
    <source>
        <strain evidence="3">EXF-9911</strain>
    </source>
</reference>
<feature type="region of interest" description="Disordered" evidence="1">
    <location>
        <begin position="49"/>
        <end position="116"/>
    </location>
</feature>
<comment type="caution">
    <text evidence="3">The sequence shown here is derived from an EMBL/GenBank/DDBJ whole genome shotgun (WGS) entry which is preliminary data.</text>
</comment>
<feature type="compositionally biased region" description="Gly residues" evidence="1">
    <location>
        <begin position="682"/>
        <end position="692"/>
    </location>
</feature>
<feature type="compositionally biased region" description="Polar residues" evidence="1">
    <location>
        <begin position="191"/>
        <end position="200"/>
    </location>
</feature>
<keyword evidence="2" id="KW-0472">Membrane</keyword>
<feature type="compositionally biased region" description="Polar residues" evidence="1">
    <location>
        <begin position="171"/>
        <end position="181"/>
    </location>
</feature>
<feature type="compositionally biased region" description="Gly residues" evidence="1">
    <location>
        <begin position="804"/>
        <end position="817"/>
    </location>
</feature>